<proteinExistence type="predicted"/>
<name>A0ACC1R9Y3_9HYPO</name>
<comment type="caution">
    <text evidence="1">The sequence shown here is derived from an EMBL/GenBank/DDBJ whole genome shotgun (WGS) entry which is preliminary data.</text>
</comment>
<sequence length="427" mass="46519">MEDTTATSPRWIKPAGESGRKGFHPLRFCHISFKSTSRASLVCNLFWPVVPAAIAVRYALPDHHTLIFILAYIAMVPCANLIGFAGQELARKLPHVFGVLTEITCGSIVEIVLFMVLLAKDMFFVIKAAILGSILATMVLCLGACFFVGGMLEDEQTFSEAISEAGSGLLLTAGVVLAVPTVFEHGLNSSNTLTTSELDHKTLQISRIISVLLIIAYLVYVFFQARTHHGIYDAVFEHDEHRDRDKHKDLAKPKLTLTECIIALAIAVALVSLMAVILVMQIEHVIERGDVSDAFMGLILVPLVEKFAEHLTAIDEAWDNQMNFALSHVLGATLQTALFNAPLAVIVSWGLDKGLDLNFDIFNLVLLILAILTVGRFLQDQKSNYLEGFLLIILYVAIAVAAYYYPDPVNHGGSGGGETEGGAESGH</sequence>
<organism evidence="1 2">
    <name type="scientific">Fusarium decemcellulare</name>
    <dbReference type="NCBI Taxonomy" id="57161"/>
    <lineage>
        <taxon>Eukaryota</taxon>
        <taxon>Fungi</taxon>
        <taxon>Dikarya</taxon>
        <taxon>Ascomycota</taxon>
        <taxon>Pezizomycotina</taxon>
        <taxon>Sordariomycetes</taxon>
        <taxon>Hypocreomycetidae</taxon>
        <taxon>Hypocreales</taxon>
        <taxon>Nectriaceae</taxon>
        <taxon>Fusarium</taxon>
        <taxon>Fusarium decemcellulare species complex</taxon>
    </lineage>
</organism>
<gene>
    <name evidence="1" type="ORF">NM208_g17010</name>
</gene>
<dbReference type="EMBL" id="JANRMS010005723">
    <property type="protein sequence ID" value="KAJ3501088.1"/>
    <property type="molecule type" value="Genomic_DNA"/>
</dbReference>
<protein>
    <submittedName>
        <fullName evidence="1">Uncharacterized protein</fullName>
    </submittedName>
</protein>
<evidence type="ECO:0000313" key="2">
    <source>
        <dbReference type="Proteomes" id="UP001148629"/>
    </source>
</evidence>
<accession>A0ACC1R9Y3</accession>
<keyword evidence="2" id="KW-1185">Reference proteome</keyword>
<reference evidence="1" key="1">
    <citation type="submission" date="2022-08" db="EMBL/GenBank/DDBJ databases">
        <title>Genome Sequence of Fusarium decemcellulare.</title>
        <authorList>
            <person name="Buettner E."/>
        </authorList>
    </citation>
    <scope>NUCLEOTIDE SEQUENCE</scope>
    <source>
        <strain evidence="1">Babe19</strain>
    </source>
</reference>
<dbReference type="Proteomes" id="UP001148629">
    <property type="component" value="Unassembled WGS sequence"/>
</dbReference>
<evidence type="ECO:0000313" key="1">
    <source>
        <dbReference type="EMBL" id="KAJ3501088.1"/>
    </source>
</evidence>